<evidence type="ECO:0000313" key="3">
    <source>
        <dbReference type="EMBL" id="OYD56583.1"/>
    </source>
</evidence>
<accession>A0A235F643</accession>
<comment type="caution">
    <text evidence="3">The sequence shown here is derived from an EMBL/GenBank/DDBJ whole genome shotgun (WGS) entry which is preliminary data.</text>
</comment>
<keyword evidence="2" id="KW-0732">Signal</keyword>
<evidence type="ECO:0008006" key="5">
    <source>
        <dbReference type="Google" id="ProtNLM"/>
    </source>
</evidence>
<sequence length="191" mass="21131">MKKACSIFAVTLVFLLWGYRDASATKWVELNPKKVIERADVIVVGTYDISANAEHDSVYAGYPFKTSKVYKGEVMNPMVVGIDQYDLGIVEEFQENGGEYLLFLEDGEADFLVPVGGPNGMIELENGEVRVRDGVDSELYKEVLSKKSDKPVDLADEDNDTAGDDGSGHWWLYLSGIAVIGVLFFGRFKKG</sequence>
<protein>
    <recommendedName>
        <fullName evidence="5">Gram-positive cocci surface proteins LPxTG domain-containing protein</fullName>
    </recommendedName>
</protein>
<feature type="chain" id="PRO_5013212163" description="Gram-positive cocci surface proteins LPxTG domain-containing protein" evidence="2">
    <location>
        <begin position="25"/>
        <end position="191"/>
    </location>
</feature>
<keyword evidence="1" id="KW-0472">Membrane</keyword>
<feature type="transmembrane region" description="Helical" evidence="1">
    <location>
        <begin position="170"/>
        <end position="188"/>
    </location>
</feature>
<evidence type="ECO:0000256" key="2">
    <source>
        <dbReference type="SAM" id="SignalP"/>
    </source>
</evidence>
<dbReference type="Proteomes" id="UP000215059">
    <property type="component" value="Unassembled WGS sequence"/>
</dbReference>
<evidence type="ECO:0000256" key="1">
    <source>
        <dbReference type="SAM" id="Phobius"/>
    </source>
</evidence>
<gene>
    <name evidence="3" type="ORF">CGZ90_16355</name>
</gene>
<feature type="signal peptide" evidence="2">
    <location>
        <begin position="1"/>
        <end position="24"/>
    </location>
</feature>
<dbReference type="RefSeq" id="WP_094253599.1">
    <property type="nucleotide sequence ID" value="NZ_JBHLXL010000002.1"/>
</dbReference>
<dbReference type="OrthoDB" id="2943673at2"/>
<reference evidence="3 4" key="1">
    <citation type="submission" date="2017-07" db="EMBL/GenBank/DDBJ databases">
        <title>Fictibacillus sp. nov. GDSW-R2A3 Genome sequencing and assembly.</title>
        <authorList>
            <person name="Mayilraj S."/>
        </authorList>
    </citation>
    <scope>NUCLEOTIDE SEQUENCE [LARGE SCALE GENOMIC DNA]</scope>
    <source>
        <strain evidence="3 4">GDSW-R2A3</strain>
    </source>
</reference>
<keyword evidence="1" id="KW-1133">Transmembrane helix</keyword>
<evidence type="ECO:0000313" key="4">
    <source>
        <dbReference type="Proteomes" id="UP000215059"/>
    </source>
</evidence>
<organism evidence="3 4">
    <name type="scientific">Fictibacillus aquaticus</name>
    <dbReference type="NCBI Taxonomy" id="2021314"/>
    <lineage>
        <taxon>Bacteria</taxon>
        <taxon>Bacillati</taxon>
        <taxon>Bacillota</taxon>
        <taxon>Bacilli</taxon>
        <taxon>Bacillales</taxon>
        <taxon>Fictibacillaceae</taxon>
        <taxon>Fictibacillus</taxon>
    </lineage>
</organism>
<keyword evidence="1" id="KW-0812">Transmembrane</keyword>
<dbReference type="AlphaFoldDB" id="A0A235F643"/>
<keyword evidence="4" id="KW-1185">Reference proteome</keyword>
<dbReference type="EMBL" id="NOII01000011">
    <property type="protein sequence ID" value="OYD56583.1"/>
    <property type="molecule type" value="Genomic_DNA"/>
</dbReference>
<name>A0A235F643_9BACL</name>
<proteinExistence type="predicted"/>